<sequence>MAYQDPKTKKWVGDSRVTGCPRKKKRGFKTKRAAKNWENTRREDLLNPKPEQIQLTTSEACLRYLEHCKRRGFKLNTYRYKANIYKSMIHFWENDPDIKAVDSIMIEEFFDHIFDSSGGKTVNRYKREIKSLFNYLKKRHLIINDPTSPIDDYEEEVFKKYVPPAEDIQAVINVANEFESDIIRTTYHTAARSGEIRQLTCDDVDLNNNALTLWTRKRKNGNFEADTIDMSQSLSDILQKKLKSCTKDCPWIFPNQKGKQLSKYTLDNIMPRLCKKANVKSFGLHAIRHHIAVQLAHKNWPLIKIQKFLRHKRATTTDIYLRSLVNIKTDGASILDDLELSMKKHNLIESR</sequence>
<dbReference type="Pfam" id="PF00589">
    <property type="entry name" value="Phage_integrase"/>
    <property type="match status" value="1"/>
</dbReference>
<dbReference type="PANTHER" id="PTHR30349">
    <property type="entry name" value="PHAGE INTEGRASE-RELATED"/>
    <property type="match status" value="1"/>
</dbReference>
<dbReference type="InterPro" id="IPR002104">
    <property type="entry name" value="Integrase_catalytic"/>
</dbReference>
<protein>
    <submittedName>
        <fullName evidence="8">Integrase family protein</fullName>
    </submittedName>
</protein>
<dbReference type="InterPro" id="IPR013762">
    <property type="entry name" value="Integrase-like_cat_sf"/>
</dbReference>
<evidence type="ECO:0000259" key="7">
    <source>
        <dbReference type="PROSITE" id="PS51900"/>
    </source>
</evidence>
<dbReference type="GO" id="GO:0006310">
    <property type="term" value="P:DNA recombination"/>
    <property type="evidence" value="ECO:0007669"/>
    <property type="project" value="UniProtKB-KW"/>
</dbReference>
<dbReference type="STRING" id="651182.TOL2_C34070"/>
<dbReference type="InterPro" id="IPR011010">
    <property type="entry name" value="DNA_brk_join_enz"/>
</dbReference>
<accession>K0NBB5</accession>
<feature type="domain" description="Tyr recombinase" evidence="6">
    <location>
        <begin position="157"/>
        <end position="336"/>
    </location>
</feature>
<gene>
    <name evidence="8" type="ordered locus">TOL2_C34070</name>
</gene>
<feature type="domain" description="Core-binding (CB)" evidence="7">
    <location>
        <begin position="55"/>
        <end position="137"/>
    </location>
</feature>
<evidence type="ECO:0000259" key="6">
    <source>
        <dbReference type="PROSITE" id="PS51898"/>
    </source>
</evidence>
<keyword evidence="4" id="KW-0233">DNA recombination</keyword>
<dbReference type="GO" id="GO:0015074">
    <property type="term" value="P:DNA integration"/>
    <property type="evidence" value="ECO:0007669"/>
    <property type="project" value="UniProtKB-KW"/>
</dbReference>
<proteinExistence type="inferred from homology"/>
<dbReference type="OrthoDB" id="5450216at2"/>
<reference evidence="8 9" key="1">
    <citation type="journal article" date="2013" name="Environ. Microbiol.">
        <title>Complete genome, catabolic sub-proteomes and key-metabolites of Desulfobacula toluolica Tol2, a marine, aromatic compound-degrading, sulfate-reducing bacterium.</title>
        <authorList>
            <person name="Wohlbrand L."/>
            <person name="Jacob J.H."/>
            <person name="Kube M."/>
            <person name="Mussmann M."/>
            <person name="Jarling R."/>
            <person name="Beck A."/>
            <person name="Amann R."/>
            <person name="Wilkes H."/>
            <person name="Reinhardt R."/>
            <person name="Rabus R."/>
        </authorList>
    </citation>
    <scope>NUCLEOTIDE SEQUENCE [LARGE SCALE GENOMIC DNA]</scope>
    <source>
        <strain evidence="9">DSM 7467 / Tol2</strain>
    </source>
</reference>
<evidence type="ECO:0000256" key="3">
    <source>
        <dbReference type="ARBA" id="ARBA00023125"/>
    </source>
</evidence>
<dbReference type="CDD" id="cd00397">
    <property type="entry name" value="DNA_BRE_C"/>
    <property type="match status" value="1"/>
</dbReference>
<dbReference type="PROSITE" id="PS51898">
    <property type="entry name" value="TYR_RECOMBINASE"/>
    <property type="match status" value="1"/>
</dbReference>
<dbReference type="InterPro" id="IPR044068">
    <property type="entry name" value="CB"/>
</dbReference>
<evidence type="ECO:0000256" key="2">
    <source>
        <dbReference type="ARBA" id="ARBA00022908"/>
    </source>
</evidence>
<dbReference type="GO" id="GO:0003677">
    <property type="term" value="F:DNA binding"/>
    <property type="evidence" value="ECO:0007669"/>
    <property type="project" value="UniProtKB-UniRule"/>
</dbReference>
<keyword evidence="2" id="KW-0229">DNA integration</keyword>
<dbReference type="Gene3D" id="1.10.150.130">
    <property type="match status" value="1"/>
</dbReference>
<keyword evidence="3 5" id="KW-0238">DNA-binding</keyword>
<organism evidence="8 9">
    <name type="scientific">Desulfobacula toluolica (strain DSM 7467 / Tol2)</name>
    <dbReference type="NCBI Taxonomy" id="651182"/>
    <lineage>
        <taxon>Bacteria</taxon>
        <taxon>Pseudomonadati</taxon>
        <taxon>Thermodesulfobacteriota</taxon>
        <taxon>Desulfobacteria</taxon>
        <taxon>Desulfobacterales</taxon>
        <taxon>Desulfobacteraceae</taxon>
        <taxon>Desulfobacula</taxon>
    </lineage>
</organism>
<dbReference type="KEGG" id="dto:TOL2_C34070"/>
<evidence type="ECO:0000256" key="4">
    <source>
        <dbReference type="ARBA" id="ARBA00023172"/>
    </source>
</evidence>
<evidence type="ECO:0000256" key="1">
    <source>
        <dbReference type="ARBA" id="ARBA00008857"/>
    </source>
</evidence>
<dbReference type="Proteomes" id="UP000007347">
    <property type="component" value="Chromosome"/>
</dbReference>
<dbReference type="InterPro" id="IPR010998">
    <property type="entry name" value="Integrase_recombinase_N"/>
</dbReference>
<evidence type="ECO:0000256" key="5">
    <source>
        <dbReference type="PROSITE-ProRule" id="PRU01248"/>
    </source>
</evidence>
<dbReference type="Gene3D" id="1.10.443.10">
    <property type="entry name" value="Intergrase catalytic core"/>
    <property type="match status" value="1"/>
</dbReference>
<comment type="similarity">
    <text evidence="1">Belongs to the 'phage' integrase family.</text>
</comment>
<evidence type="ECO:0000313" key="9">
    <source>
        <dbReference type="Proteomes" id="UP000007347"/>
    </source>
</evidence>
<dbReference type="AlphaFoldDB" id="K0NBB5"/>
<name>K0NBB5_DESTT</name>
<dbReference type="PANTHER" id="PTHR30349:SF41">
    <property type="entry name" value="INTEGRASE_RECOMBINASE PROTEIN MJ0367-RELATED"/>
    <property type="match status" value="1"/>
</dbReference>
<dbReference type="SUPFAM" id="SSF56349">
    <property type="entry name" value="DNA breaking-rejoining enzymes"/>
    <property type="match status" value="1"/>
</dbReference>
<dbReference type="PROSITE" id="PS51900">
    <property type="entry name" value="CB"/>
    <property type="match status" value="1"/>
</dbReference>
<dbReference type="HOGENOM" id="CLU_065764_0_0_7"/>
<keyword evidence="9" id="KW-1185">Reference proteome</keyword>
<evidence type="ECO:0000313" key="8">
    <source>
        <dbReference type="EMBL" id="CCK81564.1"/>
    </source>
</evidence>
<dbReference type="EMBL" id="FO203503">
    <property type="protein sequence ID" value="CCK81564.1"/>
    <property type="molecule type" value="Genomic_DNA"/>
</dbReference>
<dbReference type="InterPro" id="IPR050090">
    <property type="entry name" value="Tyrosine_recombinase_XerCD"/>
</dbReference>
<dbReference type="PATRIC" id="fig|651182.5.peg.4021"/>